<feature type="domain" description="FAD-binding" evidence="6">
    <location>
        <begin position="166"/>
        <end position="369"/>
    </location>
</feature>
<keyword evidence="5" id="KW-0503">Monooxygenase</keyword>
<evidence type="ECO:0000256" key="3">
    <source>
        <dbReference type="ARBA" id="ARBA00022827"/>
    </source>
</evidence>
<reference evidence="7 8" key="1">
    <citation type="journal article" date="2011" name="Genome Biol.">
        <title>Comparative genome sequence analysis underscores mycoparasitism as the ancestral life style of Trichoderma.</title>
        <authorList>
            <person name="Kubicek C.P."/>
            <person name="Herrera-Estrella A."/>
            <person name="Seidl-Seiboth V."/>
            <person name="Martinez D.A."/>
            <person name="Druzhinina I.S."/>
            <person name="Thon M."/>
            <person name="Zeilinger S."/>
            <person name="Casas-Flores S."/>
            <person name="Horwitz B.A."/>
            <person name="Mukherjee P.K."/>
            <person name="Mukherjee M."/>
            <person name="Kredics L."/>
            <person name="Alcaraz L.D."/>
            <person name="Aerts A."/>
            <person name="Antal Z."/>
            <person name="Atanasova L."/>
            <person name="Cervantes-Badillo M.G."/>
            <person name="Challacombe J."/>
            <person name="Chertkov O."/>
            <person name="McCluskey K."/>
            <person name="Coulpier F."/>
            <person name="Deshpande N."/>
            <person name="von Doehren H."/>
            <person name="Ebbole D.J."/>
            <person name="Esquivel-Naranjo E.U."/>
            <person name="Fekete E."/>
            <person name="Flipphi M."/>
            <person name="Glaser F."/>
            <person name="Gomez-Rodriguez E.Y."/>
            <person name="Gruber S."/>
            <person name="Han C."/>
            <person name="Henrissat B."/>
            <person name="Hermosa R."/>
            <person name="Hernandez-Onate M."/>
            <person name="Karaffa L."/>
            <person name="Kosti I."/>
            <person name="Le Crom S."/>
            <person name="Lindquist E."/>
            <person name="Lucas S."/>
            <person name="Luebeck M."/>
            <person name="Luebeck P.S."/>
            <person name="Margeot A."/>
            <person name="Metz B."/>
            <person name="Misra M."/>
            <person name="Nevalainen H."/>
            <person name="Omann M."/>
            <person name="Packer N."/>
            <person name="Perrone G."/>
            <person name="Uresti-Rivera E.E."/>
            <person name="Salamov A."/>
            <person name="Schmoll M."/>
            <person name="Seiboth B."/>
            <person name="Shapiro H."/>
            <person name="Sukno S."/>
            <person name="Tamayo-Ramos J.A."/>
            <person name="Tisch D."/>
            <person name="Wiest A."/>
            <person name="Wilkinson H.H."/>
            <person name="Zhang M."/>
            <person name="Coutinho P.M."/>
            <person name="Kenerley C.M."/>
            <person name="Monte E."/>
            <person name="Baker S.E."/>
            <person name="Grigoriev I.V."/>
        </authorList>
    </citation>
    <scope>NUCLEOTIDE SEQUENCE [LARGE SCALE GENOMIC DNA]</scope>
    <source>
        <strain evidence="8">ATCC 20476 / IMI 206040</strain>
    </source>
</reference>
<dbReference type="GO" id="GO:0004497">
    <property type="term" value="F:monooxygenase activity"/>
    <property type="evidence" value="ECO:0007669"/>
    <property type="project" value="UniProtKB-KW"/>
</dbReference>
<evidence type="ECO:0000259" key="6">
    <source>
        <dbReference type="Pfam" id="PF01494"/>
    </source>
</evidence>
<comment type="similarity">
    <text evidence="1">Belongs to the paxM FAD-dependent monooxygenase family.</text>
</comment>
<dbReference type="InterPro" id="IPR002938">
    <property type="entry name" value="FAD-bd"/>
</dbReference>
<keyword evidence="2" id="KW-0285">Flavoprotein</keyword>
<gene>
    <name evidence="7" type="ORF">TRIATDRAFT_24248</name>
</gene>
<dbReference type="Gene3D" id="3.50.50.60">
    <property type="entry name" value="FAD/NAD(P)-binding domain"/>
    <property type="match status" value="1"/>
</dbReference>
<comment type="caution">
    <text evidence="7">The sequence shown here is derived from an EMBL/GenBank/DDBJ whole genome shotgun (WGS) entry which is preliminary data.</text>
</comment>
<dbReference type="eggNOG" id="KOG2614">
    <property type="taxonomic scope" value="Eukaryota"/>
</dbReference>
<organism evidence="7 8">
    <name type="scientific">Hypocrea atroviridis (strain ATCC 20476 / IMI 206040)</name>
    <name type="common">Trichoderma atroviride</name>
    <dbReference type="NCBI Taxonomy" id="452589"/>
    <lineage>
        <taxon>Eukaryota</taxon>
        <taxon>Fungi</taxon>
        <taxon>Dikarya</taxon>
        <taxon>Ascomycota</taxon>
        <taxon>Pezizomycotina</taxon>
        <taxon>Sordariomycetes</taxon>
        <taxon>Hypocreomycetidae</taxon>
        <taxon>Hypocreales</taxon>
        <taxon>Hypocreaceae</taxon>
        <taxon>Trichoderma</taxon>
    </lineage>
</organism>
<evidence type="ECO:0000256" key="4">
    <source>
        <dbReference type="ARBA" id="ARBA00023002"/>
    </source>
</evidence>
<dbReference type="PANTHER" id="PTHR13789:SF309">
    <property type="entry name" value="PUTATIVE (AFU_ORTHOLOGUE AFUA_6G14510)-RELATED"/>
    <property type="match status" value="1"/>
</dbReference>
<dbReference type="Proteomes" id="UP000005426">
    <property type="component" value="Unassembled WGS sequence"/>
</dbReference>
<dbReference type="SUPFAM" id="SSF51905">
    <property type="entry name" value="FAD/NAD(P)-binding domain"/>
    <property type="match status" value="1"/>
</dbReference>
<proteinExistence type="inferred from homology"/>
<keyword evidence="4" id="KW-0560">Oxidoreductase</keyword>
<dbReference type="OrthoDB" id="655030at2759"/>
<dbReference type="EMBL" id="ABDG02000027">
    <property type="protein sequence ID" value="EHK42196.1"/>
    <property type="molecule type" value="Genomic_DNA"/>
</dbReference>
<evidence type="ECO:0000313" key="7">
    <source>
        <dbReference type="EMBL" id="EHK42196.1"/>
    </source>
</evidence>
<dbReference type="OMA" id="GDSNHAM"/>
<dbReference type="GO" id="GO:0071949">
    <property type="term" value="F:FAD binding"/>
    <property type="evidence" value="ECO:0007669"/>
    <property type="project" value="InterPro"/>
</dbReference>
<protein>
    <recommendedName>
        <fullName evidence="6">FAD-binding domain-containing protein</fullName>
    </recommendedName>
</protein>
<dbReference type="PRINTS" id="PR00420">
    <property type="entry name" value="RNGMNOXGNASE"/>
</dbReference>
<evidence type="ECO:0000256" key="5">
    <source>
        <dbReference type="ARBA" id="ARBA00023033"/>
    </source>
</evidence>
<dbReference type="InterPro" id="IPR036188">
    <property type="entry name" value="FAD/NAD-bd_sf"/>
</dbReference>
<dbReference type="PANTHER" id="PTHR13789">
    <property type="entry name" value="MONOOXYGENASE"/>
    <property type="match status" value="1"/>
</dbReference>
<accession>G9P5X2</accession>
<dbReference type="InterPro" id="IPR050493">
    <property type="entry name" value="FAD-dep_Monooxygenase_BioMet"/>
</dbReference>
<dbReference type="AlphaFoldDB" id="G9P5X2"/>
<keyword evidence="8" id="KW-1185">Reference proteome</keyword>
<dbReference type="HOGENOM" id="CLU_009665_4_0_1"/>
<evidence type="ECO:0000256" key="1">
    <source>
        <dbReference type="ARBA" id="ARBA00007992"/>
    </source>
</evidence>
<name>G9P5X2_HYPAI</name>
<keyword evidence="3" id="KW-0274">FAD</keyword>
<evidence type="ECO:0000313" key="8">
    <source>
        <dbReference type="Proteomes" id="UP000005426"/>
    </source>
</evidence>
<dbReference type="Pfam" id="PF01494">
    <property type="entry name" value="FAD_binding_3"/>
    <property type="match status" value="1"/>
</dbReference>
<evidence type="ECO:0000256" key="2">
    <source>
        <dbReference type="ARBA" id="ARBA00022630"/>
    </source>
</evidence>
<dbReference type="STRING" id="452589.G9P5X2"/>
<sequence length="407" mass="44153">MDSHFLAGKKIIIAGAGMSGLSFTLALRRLWPANLTPPDITIYERESNVVPAGREGYTLSLAGHDETGGLYAARDLGILDDIMKHAVQGLGNKFKFTMWNSSWSELLTRKFEPAPGLPTSGIRIARKNLRKVLTDAVGRERIISNTTCVDAERLSNGKMLVKLSGSHLPENESTAECDLLIIADGASSKFRASLRPNDTLQYTGIMQKGGLAIFPNGIPKPVDEKWGIILSSGKGVACFLSPYDETSVSWGLSYRAPTIEEPLKISSIEEAQSFLEPFQSILNATDPKFVSRLAARDKQAFSHDLSLGPAIFIGDSNHAVTPFSGYGASLAMKDGWDLATQLCSSQSLEEAVKAYDAISIPRATKVLKESRQRIDMSHATGFNYFLDRSLLSFGGFVLGIKDALGST</sequence>